<dbReference type="PATRIC" id="fig|1423808.3.peg.1197"/>
<reference evidence="3 4" key="1">
    <citation type="journal article" date="2015" name="Genome Announc.">
        <title>Expanding the biotechnology potential of lactobacilli through comparative genomics of 213 strains and associated genera.</title>
        <authorList>
            <person name="Sun Z."/>
            <person name="Harris H.M."/>
            <person name="McCann A."/>
            <person name="Guo C."/>
            <person name="Argimon S."/>
            <person name="Zhang W."/>
            <person name="Yang X."/>
            <person name="Jeffery I.B."/>
            <person name="Cooney J.C."/>
            <person name="Kagawa T.F."/>
            <person name="Liu W."/>
            <person name="Song Y."/>
            <person name="Salvetti E."/>
            <person name="Wrobel A."/>
            <person name="Rasinkangas P."/>
            <person name="Parkhill J."/>
            <person name="Rea M.C."/>
            <person name="O'Sullivan O."/>
            <person name="Ritari J."/>
            <person name="Douillard F.P."/>
            <person name="Paul Ross R."/>
            <person name="Yang R."/>
            <person name="Briner A.E."/>
            <person name="Felis G.E."/>
            <person name="de Vos W.M."/>
            <person name="Barrangou R."/>
            <person name="Klaenhammer T.R."/>
            <person name="Caufield P.W."/>
            <person name="Cui Y."/>
            <person name="Zhang H."/>
            <person name="O'Toole P.W."/>
        </authorList>
    </citation>
    <scope>NUCLEOTIDE SEQUENCE [LARGE SCALE GENOMIC DNA]</scope>
    <source>
        <strain evidence="3 4">DSM 19904</strain>
    </source>
</reference>
<keyword evidence="2" id="KW-1133">Transmembrane helix</keyword>
<gene>
    <name evidence="3" type="ORF">FD17_GL001184</name>
</gene>
<dbReference type="EMBL" id="AZEA01000002">
    <property type="protein sequence ID" value="KRK89593.1"/>
    <property type="molecule type" value="Genomic_DNA"/>
</dbReference>
<feature type="region of interest" description="Disordered" evidence="1">
    <location>
        <begin position="80"/>
        <end position="124"/>
    </location>
</feature>
<organism evidence="3 4">
    <name type="scientific">Lentilactobacillus sunkii DSM 19904</name>
    <dbReference type="NCBI Taxonomy" id="1423808"/>
    <lineage>
        <taxon>Bacteria</taxon>
        <taxon>Bacillati</taxon>
        <taxon>Bacillota</taxon>
        <taxon>Bacilli</taxon>
        <taxon>Lactobacillales</taxon>
        <taxon>Lactobacillaceae</taxon>
        <taxon>Lentilactobacillus</taxon>
    </lineage>
</organism>
<comment type="caution">
    <text evidence="3">The sequence shown here is derived from an EMBL/GenBank/DDBJ whole genome shotgun (WGS) entry which is preliminary data.</text>
</comment>
<keyword evidence="2" id="KW-0472">Membrane</keyword>
<feature type="compositionally biased region" description="Basic residues" evidence="1">
    <location>
        <begin position="109"/>
        <end position="124"/>
    </location>
</feature>
<name>A0A0R1L9J4_9LACO</name>
<sequence>MAKKKKFKFPKWLTNTLKMTIMITVLMAAYNYFGPMIYKSGTYFPWYTFPYSIVSALFLIGGWNFLSHRANIIHNQMVADDKAKEERQKREQQIREASAVQEKAEAEKRRQRNTNRNRNKQQSR</sequence>
<dbReference type="Proteomes" id="UP000051581">
    <property type="component" value="Unassembled WGS sequence"/>
</dbReference>
<proteinExistence type="predicted"/>
<accession>A0A0R1L9J4</accession>
<keyword evidence="4" id="KW-1185">Reference proteome</keyword>
<evidence type="ECO:0000256" key="1">
    <source>
        <dbReference type="SAM" id="MobiDB-lite"/>
    </source>
</evidence>
<feature type="compositionally biased region" description="Basic and acidic residues" evidence="1">
    <location>
        <begin position="80"/>
        <end position="94"/>
    </location>
</feature>
<dbReference type="AlphaFoldDB" id="A0A0R1L9J4"/>
<evidence type="ECO:0000256" key="2">
    <source>
        <dbReference type="SAM" id="Phobius"/>
    </source>
</evidence>
<evidence type="ECO:0000313" key="3">
    <source>
        <dbReference type="EMBL" id="KRK89593.1"/>
    </source>
</evidence>
<protein>
    <submittedName>
        <fullName evidence="3">Uncharacterized protein</fullName>
    </submittedName>
</protein>
<feature type="transmembrane region" description="Helical" evidence="2">
    <location>
        <begin position="12"/>
        <end position="33"/>
    </location>
</feature>
<dbReference type="RefSeq" id="WP_235803163.1">
    <property type="nucleotide sequence ID" value="NZ_AZEA01000002.1"/>
</dbReference>
<evidence type="ECO:0000313" key="4">
    <source>
        <dbReference type="Proteomes" id="UP000051581"/>
    </source>
</evidence>
<keyword evidence="2" id="KW-0812">Transmembrane</keyword>
<feature type="transmembrane region" description="Helical" evidence="2">
    <location>
        <begin position="45"/>
        <end position="66"/>
    </location>
</feature>